<keyword evidence="2" id="KW-0472">Membrane</keyword>
<organism evidence="3 4">
    <name type="scientific">Micromonospora haikouensis</name>
    <dbReference type="NCBI Taxonomy" id="686309"/>
    <lineage>
        <taxon>Bacteria</taxon>
        <taxon>Bacillati</taxon>
        <taxon>Actinomycetota</taxon>
        <taxon>Actinomycetes</taxon>
        <taxon>Micromonosporales</taxon>
        <taxon>Micromonosporaceae</taxon>
        <taxon>Micromonospora</taxon>
    </lineage>
</organism>
<dbReference type="AlphaFoldDB" id="A0A1C4UUH3"/>
<feature type="region of interest" description="Disordered" evidence="1">
    <location>
        <begin position="62"/>
        <end position="112"/>
    </location>
</feature>
<dbReference type="Proteomes" id="UP000199375">
    <property type="component" value="Unassembled WGS sequence"/>
</dbReference>
<dbReference type="Pfam" id="PF19950">
    <property type="entry name" value="DUF6412"/>
    <property type="match status" value="1"/>
</dbReference>
<feature type="compositionally biased region" description="Low complexity" evidence="1">
    <location>
        <begin position="62"/>
        <end position="71"/>
    </location>
</feature>
<dbReference type="InterPro" id="IPR045635">
    <property type="entry name" value="DUF6412"/>
</dbReference>
<evidence type="ECO:0000256" key="2">
    <source>
        <dbReference type="SAM" id="Phobius"/>
    </source>
</evidence>
<sequence length="112" mass="11270">MFAGWTAPPTLAGVTGLLLAVTGAWAYALTHLTLLADRPAELLAGAAVAAVVLLTVLLAGRPSAAAGPPRRGVGRGAGLRERARRRGVPRQVDPDAAGRPRPRAPGPALSAG</sequence>
<evidence type="ECO:0000256" key="1">
    <source>
        <dbReference type="SAM" id="MobiDB-lite"/>
    </source>
</evidence>
<evidence type="ECO:0000313" key="4">
    <source>
        <dbReference type="Proteomes" id="UP000199375"/>
    </source>
</evidence>
<evidence type="ECO:0000313" key="3">
    <source>
        <dbReference type="EMBL" id="SCE75397.1"/>
    </source>
</evidence>
<keyword evidence="2" id="KW-1133">Transmembrane helix</keyword>
<protein>
    <submittedName>
        <fullName evidence="3">Uncharacterized protein</fullName>
    </submittedName>
</protein>
<proteinExistence type="predicted"/>
<gene>
    <name evidence="3" type="ORF">GA0070558_10569</name>
</gene>
<reference evidence="3 4" key="1">
    <citation type="submission" date="2016-06" db="EMBL/GenBank/DDBJ databases">
        <authorList>
            <person name="Kjaerup R.B."/>
            <person name="Dalgaard T.S."/>
            <person name="Juul-Madsen H.R."/>
        </authorList>
    </citation>
    <scope>NUCLEOTIDE SEQUENCE [LARGE SCALE GENOMIC DNA]</scope>
    <source>
        <strain evidence="3 4">DSM 45626</strain>
    </source>
</reference>
<name>A0A1C4UUH3_9ACTN</name>
<feature type="transmembrane region" description="Helical" evidence="2">
    <location>
        <begin position="42"/>
        <end position="60"/>
    </location>
</feature>
<accession>A0A1C4UUH3</accession>
<dbReference type="EMBL" id="FMCW01000005">
    <property type="protein sequence ID" value="SCE75397.1"/>
    <property type="molecule type" value="Genomic_DNA"/>
</dbReference>
<keyword evidence="2" id="KW-0812">Transmembrane</keyword>